<dbReference type="STRING" id="1747903.ASR47_101072"/>
<feature type="chain" id="PRO_5008510045" description="TraB family protein" evidence="1">
    <location>
        <begin position="23"/>
        <end position="306"/>
    </location>
</feature>
<comment type="caution">
    <text evidence="2">The sequence shown here is derived from an EMBL/GenBank/DDBJ whole genome shotgun (WGS) entry which is preliminary data.</text>
</comment>
<organism evidence="2 3">
    <name type="scientific">Janthinobacterium psychrotolerans</name>
    <dbReference type="NCBI Taxonomy" id="1747903"/>
    <lineage>
        <taxon>Bacteria</taxon>
        <taxon>Pseudomonadati</taxon>
        <taxon>Pseudomonadota</taxon>
        <taxon>Betaproteobacteria</taxon>
        <taxon>Burkholderiales</taxon>
        <taxon>Oxalobacteraceae</taxon>
        <taxon>Janthinobacterium</taxon>
    </lineage>
</organism>
<sequence>MRRQIIVMFCGLFLLPLPAAFAEAPPAAVHRGALFKVQDSMGDNHHTLYLFGTIHVGAADFYPLEPTVTRALQDAGALALEIDPTGDPRVAASAVLKYGMDAPGGKAPADCRQALAPRVAPLLQKYGIAAEAATPMKPWMLASVLAISEFSTLGYRADLAVDSYLAQQARQRGIPVLELESMESQLALFAGMAPADQCRFLEDSLASIEDKDQKEEAREIANAWRTADAAAFERLAAKAATDPSFAARFVQKVLLDGRNPKLADGIASLLKREKSSVAAIGVLHLVGQQSVPDLLRKKGLKVERVY</sequence>
<feature type="signal peptide" evidence="1">
    <location>
        <begin position="1"/>
        <end position="22"/>
    </location>
</feature>
<dbReference type="PANTHER" id="PTHR40590:SF1">
    <property type="entry name" value="CYTOPLASMIC PROTEIN"/>
    <property type="match status" value="1"/>
</dbReference>
<protein>
    <recommendedName>
        <fullName evidence="4">TraB family protein</fullName>
    </recommendedName>
</protein>
<evidence type="ECO:0000313" key="3">
    <source>
        <dbReference type="Proteomes" id="UP000092713"/>
    </source>
</evidence>
<reference evidence="2 3" key="1">
    <citation type="submission" date="2016-04" db="EMBL/GenBank/DDBJ databases">
        <title>Draft genome sequence of Janthinobacterium psychrotolerans sp. nov., isolated from freshwater sediments in Denmark.</title>
        <authorList>
            <person name="Gong X."/>
            <person name="Skrivergaard S."/>
            <person name="Korsgaard B.S."/>
            <person name="Schreiber L."/>
            <person name="Marshall I.P."/>
            <person name="Finster K."/>
            <person name="Schramm A."/>
        </authorList>
    </citation>
    <scope>NUCLEOTIDE SEQUENCE [LARGE SCALE GENOMIC DNA]</scope>
    <source>
        <strain evidence="2 3">S3-2</strain>
    </source>
</reference>
<dbReference type="AlphaFoldDB" id="A0A1A7C157"/>
<keyword evidence="1" id="KW-0732">Signal</keyword>
<evidence type="ECO:0000313" key="2">
    <source>
        <dbReference type="EMBL" id="OBV39482.1"/>
    </source>
</evidence>
<keyword evidence="3" id="KW-1185">Reference proteome</keyword>
<dbReference type="Proteomes" id="UP000092713">
    <property type="component" value="Unassembled WGS sequence"/>
</dbReference>
<dbReference type="InterPro" id="IPR002816">
    <property type="entry name" value="TraB/PrgY/GumN_fam"/>
</dbReference>
<name>A0A1A7C157_9BURK</name>
<dbReference type="EMBL" id="LOCQ01000053">
    <property type="protein sequence ID" value="OBV39482.1"/>
    <property type="molecule type" value="Genomic_DNA"/>
</dbReference>
<evidence type="ECO:0000256" key="1">
    <source>
        <dbReference type="SAM" id="SignalP"/>
    </source>
</evidence>
<dbReference type="RefSeq" id="WP_065307828.1">
    <property type="nucleotide sequence ID" value="NZ_LOCQ01000053.1"/>
</dbReference>
<evidence type="ECO:0008006" key="4">
    <source>
        <dbReference type="Google" id="ProtNLM"/>
    </source>
</evidence>
<dbReference type="PATRIC" id="fig|1747903.4.peg.3082"/>
<dbReference type="CDD" id="cd14789">
    <property type="entry name" value="Tiki"/>
    <property type="match status" value="1"/>
</dbReference>
<dbReference type="InterPro" id="IPR047111">
    <property type="entry name" value="YbaP-like"/>
</dbReference>
<dbReference type="OrthoDB" id="9025834at2"/>
<gene>
    <name evidence="2" type="ORF">ASR47_101072</name>
</gene>
<dbReference type="PANTHER" id="PTHR40590">
    <property type="entry name" value="CYTOPLASMIC PROTEIN-RELATED"/>
    <property type="match status" value="1"/>
</dbReference>
<dbReference type="Pfam" id="PF01963">
    <property type="entry name" value="TraB_PrgY_gumN"/>
    <property type="match status" value="1"/>
</dbReference>
<accession>A0A1A7C157</accession>
<proteinExistence type="predicted"/>